<evidence type="ECO:0000313" key="7">
    <source>
        <dbReference type="EMBL" id="HIQ83799.1"/>
    </source>
</evidence>
<keyword evidence="4 7" id="KW-0418">Kinase</keyword>
<dbReference type="Gene3D" id="3.40.1190.20">
    <property type="match status" value="1"/>
</dbReference>
<keyword evidence="2" id="KW-0808">Transferase</keyword>
<evidence type="ECO:0000256" key="3">
    <source>
        <dbReference type="ARBA" id="ARBA00022741"/>
    </source>
</evidence>
<dbReference type="PANTHER" id="PTHR43085">
    <property type="entry name" value="HEXOKINASE FAMILY MEMBER"/>
    <property type="match status" value="1"/>
</dbReference>
<dbReference type="PROSITE" id="PS00583">
    <property type="entry name" value="PFKB_KINASES_1"/>
    <property type="match status" value="1"/>
</dbReference>
<proteinExistence type="inferred from homology"/>
<dbReference type="PANTHER" id="PTHR43085:SF1">
    <property type="entry name" value="PSEUDOURIDINE KINASE-RELATED"/>
    <property type="match status" value="1"/>
</dbReference>
<dbReference type="CDD" id="cd01167">
    <property type="entry name" value="bac_FRK"/>
    <property type="match status" value="1"/>
</dbReference>
<dbReference type="GO" id="GO:0005524">
    <property type="term" value="F:ATP binding"/>
    <property type="evidence" value="ECO:0007669"/>
    <property type="project" value="UniProtKB-KW"/>
</dbReference>
<dbReference type="EMBL" id="DVFZ01000108">
    <property type="protein sequence ID" value="HIQ83799.1"/>
    <property type="molecule type" value="Genomic_DNA"/>
</dbReference>
<feature type="domain" description="Carbohydrate kinase PfkB" evidence="6">
    <location>
        <begin position="6"/>
        <end position="303"/>
    </location>
</feature>
<accession>A0A9D0ZP31</accession>
<evidence type="ECO:0000256" key="1">
    <source>
        <dbReference type="ARBA" id="ARBA00010688"/>
    </source>
</evidence>
<dbReference type="InterPro" id="IPR011611">
    <property type="entry name" value="PfkB_dom"/>
</dbReference>
<dbReference type="InterPro" id="IPR050306">
    <property type="entry name" value="PfkB_Carbo_kinase"/>
</dbReference>
<evidence type="ECO:0000256" key="5">
    <source>
        <dbReference type="ARBA" id="ARBA00022840"/>
    </source>
</evidence>
<dbReference type="SUPFAM" id="SSF53613">
    <property type="entry name" value="Ribokinase-like"/>
    <property type="match status" value="1"/>
</dbReference>
<organism evidence="7 8">
    <name type="scientific">Candidatus Pullichristensenella stercorigallinarum</name>
    <dbReference type="NCBI Taxonomy" id="2840909"/>
    <lineage>
        <taxon>Bacteria</taxon>
        <taxon>Bacillati</taxon>
        <taxon>Bacillota</taxon>
        <taxon>Clostridia</taxon>
        <taxon>Candidatus Pullichristensenella</taxon>
    </lineage>
</organism>
<comment type="similarity">
    <text evidence="1">Belongs to the carbohydrate kinase PfkB family.</text>
</comment>
<sequence length="312" mass="33378">MSVDAICIGELLIDFTPEKEPRVYRQNPGGAPANVAVAMARTGLRVGFIGKVGKDAFGDFLLNTLRGEGVEILVPGRAEQAVTTMAFVSHDENGEREFTFVRKPGADMLLNPADVDGAGLEGTTMLIGGSVSLSDPPSRDAVVHAFAKAHALGKITSFDVNYRDMLWNSQREEARACILGLLKDVELLKMSDEEVELFCCGTDIDGLMREYGLRAVVVTHGAGGAHCYMDGESRAMPTQARKVVDTTGAGDAFWGNTMGHLLRSGVKRAEEITMERLCEAVTWGNLAGGHCVGCMGGIPGMPTLEQLQAMRG</sequence>
<keyword evidence="5" id="KW-0067">ATP-binding</keyword>
<evidence type="ECO:0000256" key="2">
    <source>
        <dbReference type="ARBA" id="ARBA00022679"/>
    </source>
</evidence>
<gene>
    <name evidence="7" type="ORF">IAA52_11950</name>
</gene>
<dbReference type="InterPro" id="IPR029056">
    <property type="entry name" value="Ribokinase-like"/>
</dbReference>
<evidence type="ECO:0000256" key="4">
    <source>
        <dbReference type="ARBA" id="ARBA00022777"/>
    </source>
</evidence>
<reference evidence="7" key="1">
    <citation type="submission" date="2020-10" db="EMBL/GenBank/DDBJ databases">
        <authorList>
            <person name="Gilroy R."/>
        </authorList>
    </citation>
    <scope>NUCLEOTIDE SEQUENCE</scope>
    <source>
        <strain evidence="7">ChiSjej6B24-2974</strain>
    </source>
</reference>
<protein>
    <submittedName>
        <fullName evidence="7">Carbohydrate kinase</fullName>
    </submittedName>
</protein>
<evidence type="ECO:0000259" key="6">
    <source>
        <dbReference type="Pfam" id="PF00294"/>
    </source>
</evidence>
<keyword evidence="3" id="KW-0547">Nucleotide-binding</keyword>
<evidence type="ECO:0000313" key="8">
    <source>
        <dbReference type="Proteomes" id="UP000824260"/>
    </source>
</evidence>
<name>A0A9D0ZP31_9FIRM</name>
<dbReference type="GO" id="GO:0016301">
    <property type="term" value="F:kinase activity"/>
    <property type="evidence" value="ECO:0007669"/>
    <property type="project" value="UniProtKB-KW"/>
</dbReference>
<dbReference type="Proteomes" id="UP000824260">
    <property type="component" value="Unassembled WGS sequence"/>
</dbReference>
<dbReference type="AlphaFoldDB" id="A0A9D0ZP31"/>
<comment type="caution">
    <text evidence="7">The sequence shown here is derived from an EMBL/GenBank/DDBJ whole genome shotgun (WGS) entry which is preliminary data.</text>
</comment>
<reference evidence="7" key="2">
    <citation type="journal article" date="2021" name="PeerJ">
        <title>Extensive microbial diversity within the chicken gut microbiome revealed by metagenomics and culture.</title>
        <authorList>
            <person name="Gilroy R."/>
            <person name="Ravi A."/>
            <person name="Getino M."/>
            <person name="Pursley I."/>
            <person name="Horton D.L."/>
            <person name="Alikhan N.F."/>
            <person name="Baker D."/>
            <person name="Gharbi K."/>
            <person name="Hall N."/>
            <person name="Watson M."/>
            <person name="Adriaenssens E.M."/>
            <person name="Foster-Nyarko E."/>
            <person name="Jarju S."/>
            <person name="Secka A."/>
            <person name="Antonio M."/>
            <person name="Oren A."/>
            <person name="Chaudhuri R.R."/>
            <person name="La Ragione R."/>
            <person name="Hildebrand F."/>
            <person name="Pallen M.J."/>
        </authorList>
    </citation>
    <scope>NUCLEOTIDE SEQUENCE</scope>
    <source>
        <strain evidence="7">ChiSjej6B24-2974</strain>
    </source>
</reference>
<dbReference type="InterPro" id="IPR002173">
    <property type="entry name" value="Carboh/pur_kinase_PfkB_CS"/>
</dbReference>
<dbReference type="Pfam" id="PF00294">
    <property type="entry name" value="PfkB"/>
    <property type="match status" value="1"/>
</dbReference>